<keyword evidence="5" id="KW-1185">Reference proteome</keyword>
<dbReference type="Proteomes" id="UP000008810">
    <property type="component" value="Chromosome 3"/>
</dbReference>
<proteinExistence type="predicted"/>
<dbReference type="AlphaFoldDB" id="A0A0Q3F3B4"/>
<evidence type="ECO:0000256" key="1">
    <source>
        <dbReference type="SAM" id="MobiDB-lite"/>
    </source>
</evidence>
<reference evidence="3 4" key="1">
    <citation type="journal article" date="2010" name="Nature">
        <title>Genome sequencing and analysis of the model grass Brachypodium distachyon.</title>
        <authorList>
            <consortium name="International Brachypodium Initiative"/>
        </authorList>
    </citation>
    <scope>NUCLEOTIDE SEQUENCE [LARGE SCALE GENOMIC DNA]</scope>
    <source>
        <strain evidence="3 4">Bd21</strain>
    </source>
</reference>
<evidence type="ECO:0000313" key="5">
    <source>
        <dbReference type="Proteomes" id="UP000008810"/>
    </source>
</evidence>
<evidence type="ECO:0000259" key="2">
    <source>
        <dbReference type="Pfam" id="PF20235"/>
    </source>
</evidence>
<reference evidence="3" key="2">
    <citation type="submission" date="2017-06" db="EMBL/GenBank/DDBJ databases">
        <title>WGS assembly of Brachypodium distachyon.</title>
        <authorList>
            <consortium name="The International Brachypodium Initiative"/>
            <person name="Lucas S."/>
            <person name="Harmon-Smith M."/>
            <person name="Lail K."/>
            <person name="Tice H."/>
            <person name="Grimwood J."/>
            <person name="Bruce D."/>
            <person name="Barry K."/>
            <person name="Shu S."/>
            <person name="Lindquist E."/>
            <person name="Wang M."/>
            <person name="Pitluck S."/>
            <person name="Vogel J.P."/>
            <person name="Garvin D.F."/>
            <person name="Mockler T.C."/>
            <person name="Schmutz J."/>
            <person name="Rokhsar D."/>
            <person name="Bevan M.W."/>
        </authorList>
    </citation>
    <scope>NUCLEOTIDE SEQUENCE</scope>
    <source>
        <strain evidence="3">Bd21</strain>
    </source>
</reference>
<evidence type="ECO:0000313" key="4">
    <source>
        <dbReference type="EnsemblPlants" id="KQJ93999"/>
    </source>
</evidence>
<name>A0A0Q3F3B4_BRADI</name>
<dbReference type="Pfam" id="PF20235">
    <property type="entry name" value="PIR2-like_helical"/>
    <property type="match status" value="1"/>
</dbReference>
<reference evidence="4" key="3">
    <citation type="submission" date="2018-08" db="UniProtKB">
        <authorList>
            <consortium name="EnsemblPlants"/>
        </authorList>
    </citation>
    <scope>IDENTIFICATION</scope>
    <source>
        <strain evidence="4">cv. Bd21</strain>
    </source>
</reference>
<feature type="domain" description="PIR2-like helical" evidence="2">
    <location>
        <begin position="107"/>
        <end position="220"/>
    </location>
</feature>
<dbReference type="RefSeq" id="XP_024317296.1">
    <property type="nucleotide sequence ID" value="XM_024461528.1"/>
</dbReference>
<dbReference type="EMBL" id="CM000882">
    <property type="protein sequence ID" value="KQJ93999.1"/>
    <property type="molecule type" value="Genomic_DNA"/>
</dbReference>
<protein>
    <recommendedName>
        <fullName evidence="2">PIR2-like helical domain-containing protein</fullName>
    </recommendedName>
</protein>
<gene>
    <name evidence="4" type="primary">LOC104583469</name>
    <name evidence="3" type="ORF">BRADI_3g07942v3</name>
</gene>
<dbReference type="Gramene" id="KQJ93999">
    <property type="protein sequence ID" value="KQJ93999"/>
    <property type="gene ID" value="BRADI_3g07942v3"/>
</dbReference>
<evidence type="ECO:0000313" key="3">
    <source>
        <dbReference type="EMBL" id="KQJ93999.1"/>
    </source>
</evidence>
<accession>A0A0Q3F3B4</accession>
<organism evidence="3">
    <name type="scientific">Brachypodium distachyon</name>
    <name type="common">Purple false brome</name>
    <name type="synonym">Trachynia distachya</name>
    <dbReference type="NCBI Taxonomy" id="15368"/>
    <lineage>
        <taxon>Eukaryota</taxon>
        <taxon>Viridiplantae</taxon>
        <taxon>Streptophyta</taxon>
        <taxon>Embryophyta</taxon>
        <taxon>Tracheophyta</taxon>
        <taxon>Spermatophyta</taxon>
        <taxon>Magnoliopsida</taxon>
        <taxon>Liliopsida</taxon>
        <taxon>Poales</taxon>
        <taxon>Poaceae</taxon>
        <taxon>BOP clade</taxon>
        <taxon>Pooideae</taxon>
        <taxon>Stipodae</taxon>
        <taxon>Brachypodieae</taxon>
        <taxon>Brachypodium</taxon>
    </lineage>
</organism>
<dbReference type="OrthoDB" id="696788at2759"/>
<dbReference type="EnsemblPlants" id="KQJ93999">
    <property type="protein sequence ID" value="KQJ93999"/>
    <property type="gene ID" value="BRADI_3g07942v3"/>
</dbReference>
<dbReference type="PANTHER" id="PTHR33120:SF42">
    <property type="entry name" value="OS12G0105000 PROTEIN"/>
    <property type="match status" value="1"/>
</dbReference>
<dbReference type="GeneID" id="104583469"/>
<feature type="region of interest" description="Disordered" evidence="1">
    <location>
        <begin position="1"/>
        <end position="21"/>
    </location>
</feature>
<dbReference type="PANTHER" id="PTHR33120">
    <property type="entry name" value="EXPRESSED PROTEIN-RELATED"/>
    <property type="match status" value="1"/>
</dbReference>
<feature type="compositionally biased region" description="Pro residues" evidence="1">
    <location>
        <begin position="1"/>
        <end position="18"/>
    </location>
</feature>
<sequence length="351" mass="38875">MLCHPWSPPPSPSRPPPVGTFRDSSGGITMTVCFGPDFFVTTCISMDGTTSSAITQPFQTYAGSSDDTTNMLRMFPLNQRRLVSHSNSSLTLEDPEFLPFLKFQLLDMVHAVYLKAIAMLPVRALREGHLLRSLLAAGHCYGPLDPVANMVINTAWYDVLYPLSWDVSSKIRAADILDARSMHRVESRSIDGLVAYLCRSPTTDEQDAVTLLCKSRLDTPISELSNMCDVALAAKHPEPAAFGAFLECVPTGWFYNLYCQFRVSGNPDAAFDGLKFALLKETTGNAEVRRAMDRSAALERLNSMPRQKIDLAILSAKRSVFESQQANVRRVLEELLIGHGYSEPSLCCLRE</sequence>
<dbReference type="InterPro" id="IPR046527">
    <property type="entry name" value="PIR2-like_helical"/>
</dbReference>